<evidence type="ECO:0000256" key="5">
    <source>
        <dbReference type="ARBA" id="ARBA00069400"/>
    </source>
</evidence>
<dbReference type="InterPro" id="IPR003578">
    <property type="entry name" value="Small_GTPase_Rho"/>
</dbReference>
<comment type="subunit">
    <text evidence="4">Interacts with ARHGEF26. Interacts with ARHGEF16. Interacts with UNC13D; the interaction increases RhoG affinity to the membrane lipids, targets UNC13D to membrane lipids and facilitates cytotoxic granule (CG) docking to the plasma membrane.</text>
</comment>
<dbReference type="Pfam" id="PF00071">
    <property type="entry name" value="Ras"/>
    <property type="match status" value="1"/>
</dbReference>
<name>F7CI75_MONDO</name>
<dbReference type="GO" id="GO:0003924">
    <property type="term" value="F:GTPase activity"/>
    <property type="evidence" value="ECO:0000318"/>
    <property type="project" value="GO_Central"/>
</dbReference>
<dbReference type="AlphaFoldDB" id="F7CI75"/>
<dbReference type="GO" id="GO:0007165">
    <property type="term" value="P:signal transduction"/>
    <property type="evidence" value="ECO:0000318"/>
    <property type="project" value="GO_Central"/>
</dbReference>
<reference evidence="6 7" key="1">
    <citation type="journal article" date="2007" name="Nature">
        <title>Genome of the marsupial Monodelphis domestica reveals innovation in non-coding sequences.</title>
        <authorList>
            <person name="Mikkelsen T.S."/>
            <person name="Wakefield M.J."/>
            <person name="Aken B."/>
            <person name="Amemiya C.T."/>
            <person name="Chang J.L."/>
            <person name="Duke S."/>
            <person name="Garber M."/>
            <person name="Gentles A.J."/>
            <person name="Goodstadt L."/>
            <person name="Heger A."/>
            <person name="Jurka J."/>
            <person name="Kamal M."/>
            <person name="Mauceli E."/>
            <person name="Searle S.M."/>
            <person name="Sharpe T."/>
            <person name="Baker M.L."/>
            <person name="Batzer M.A."/>
            <person name="Benos P.V."/>
            <person name="Belov K."/>
            <person name="Clamp M."/>
            <person name="Cook A."/>
            <person name="Cuff J."/>
            <person name="Das R."/>
            <person name="Davidow L."/>
            <person name="Deakin J.E."/>
            <person name="Fazzari M.J."/>
            <person name="Glass J.L."/>
            <person name="Grabherr M."/>
            <person name="Greally J.M."/>
            <person name="Gu W."/>
            <person name="Hore T.A."/>
            <person name="Huttley G.A."/>
            <person name="Kleber M."/>
            <person name="Jirtle R.L."/>
            <person name="Koina E."/>
            <person name="Lee J.T."/>
            <person name="Mahony S."/>
            <person name="Marra M.A."/>
            <person name="Miller R.D."/>
            <person name="Nicholls R.D."/>
            <person name="Oda M."/>
            <person name="Papenfuss A.T."/>
            <person name="Parra Z.E."/>
            <person name="Pollock D.D."/>
            <person name="Ray D.A."/>
            <person name="Schein J.E."/>
            <person name="Speed T.P."/>
            <person name="Thompson K."/>
            <person name="VandeBerg J.L."/>
            <person name="Wade C.M."/>
            <person name="Walker J.A."/>
            <person name="Waters P.D."/>
            <person name="Webber C."/>
            <person name="Weidman J.R."/>
            <person name="Xie X."/>
            <person name="Zody M.C."/>
            <person name="Baldwin J."/>
            <person name="Abdouelleil A."/>
            <person name="Abdulkadir J."/>
            <person name="Abebe A."/>
            <person name="Abera B."/>
            <person name="Abreu J."/>
            <person name="Acer S.C."/>
            <person name="Aftuck L."/>
            <person name="Alexander A."/>
            <person name="An P."/>
            <person name="Anderson E."/>
            <person name="Anderson S."/>
            <person name="Arachi H."/>
            <person name="Azer M."/>
            <person name="Bachantsang P."/>
            <person name="Barry A."/>
            <person name="Bayul T."/>
            <person name="Berlin A."/>
            <person name="Bessette D."/>
            <person name="Bloom T."/>
            <person name="Bloom T."/>
            <person name="Boguslavskiy L."/>
            <person name="Bonnet C."/>
            <person name="Boukhgalter B."/>
            <person name="Bourzgui I."/>
            <person name="Brown A."/>
            <person name="Cahill P."/>
            <person name="Channer S."/>
            <person name="Cheshatsang Y."/>
            <person name="Chuda L."/>
            <person name="Citroen M."/>
            <person name="Collymore A."/>
            <person name="Cooke P."/>
            <person name="Costello M."/>
            <person name="D'Aco K."/>
            <person name="Daza R."/>
            <person name="De Haan G."/>
            <person name="DeGray S."/>
            <person name="DeMaso C."/>
            <person name="Dhargay N."/>
            <person name="Dooley K."/>
            <person name="Dooley E."/>
            <person name="Doricent M."/>
            <person name="Dorje P."/>
            <person name="Dorjee K."/>
            <person name="Dupes A."/>
            <person name="Elong R."/>
            <person name="Falk J."/>
            <person name="Farina A."/>
            <person name="Faro S."/>
            <person name="Ferguson D."/>
            <person name="Fisher S."/>
            <person name="Foley C.D."/>
            <person name="Franke A."/>
            <person name="Friedrich D."/>
            <person name="Gadbois L."/>
            <person name="Gearin G."/>
            <person name="Gearin C.R."/>
            <person name="Giannoukos G."/>
            <person name="Goode T."/>
            <person name="Graham J."/>
            <person name="Grandbois E."/>
            <person name="Grewal S."/>
            <person name="Gyaltsen K."/>
            <person name="Hafez N."/>
            <person name="Hagos B."/>
            <person name="Hall J."/>
            <person name="Henson C."/>
            <person name="Hollinger A."/>
            <person name="Honan T."/>
            <person name="Huard M.D."/>
            <person name="Hughes L."/>
            <person name="Hurhula B."/>
            <person name="Husby M.E."/>
            <person name="Kamat A."/>
            <person name="Kanga B."/>
            <person name="Kashin S."/>
            <person name="Khazanovich D."/>
            <person name="Kisner P."/>
            <person name="Lance K."/>
            <person name="Lara M."/>
            <person name="Lee W."/>
            <person name="Lennon N."/>
            <person name="Letendre F."/>
            <person name="LeVine R."/>
            <person name="Lipovsky A."/>
            <person name="Liu X."/>
            <person name="Liu J."/>
            <person name="Liu S."/>
            <person name="Lokyitsang T."/>
            <person name="Lokyitsang Y."/>
            <person name="Lubonja R."/>
            <person name="Lui A."/>
            <person name="MacDonald P."/>
            <person name="Magnisalis V."/>
            <person name="Maru K."/>
            <person name="Matthews C."/>
            <person name="McCusker W."/>
            <person name="McDonough S."/>
            <person name="Mehta T."/>
            <person name="Meldrim J."/>
            <person name="Meneus L."/>
            <person name="Mihai O."/>
            <person name="Mihalev A."/>
            <person name="Mihova T."/>
            <person name="Mittelman R."/>
            <person name="Mlenga V."/>
            <person name="Montmayeur A."/>
            <person name="Mulrain L."/>
            <person name="Navidi A."/>
            <person name="Naylor J."/>
            <person name="Negash T."/>
            <person name="Nguyen T."/>
            <person name="Nguyen N."/>
            <person name="Nicol R."/>
            <person name="Norbu C."/>
            <person name="Norbu N."/>
            <person name="Novod N."/>
            <person name="O'Neill B."/>
            <person name="Osman S."/>
            <person name="Markiewicz E."/>
            <person name="Oyono O.L."/>
            <person name="Patti C."/>
            <person name="Phunkhang P."/>
            <person name="Pierre F."/>
            <person name="Priest M."/>
            <person name="Raghuraman S."/>
            <person name="Rege F."/>
            <person name="Reyes R."/>
            <person name="Rise C."/>
            <person name="Rogov P."/>
            <person name="Ross K."/>
            <person name="Ryan E."/>
            <person name="Settipalli S."/>
            <person name="Shea T."/>
            <person name="Sherpa N."/>
            <person name="Shi L."/>
            <person name="Shih D."/>
            <person name="Sparrow T."/>
            <person name="Spaulding J."/>
            <person name="Stalker J."/>
            <person name="Stange-Thomann N."/>
            <person name="Stavropoulos S."/>
            <person name="Stone C."/>
            <person name="Strader C."/>
            <person name="Tesfaye S."/>
            <person name="Thomson T."/>
            <person name="Thoulutsang Y."/>
            <person name="Thoulutsang D."/>
            <person name="Topham K."/>
            <person name="Topping I."/>
            <person name="Tsamla T."/>
            <person name="Vassiliev H."/>
            <person name="Vo A."/>
            <person name="Wangchuk T."/>
            <person name="Wangdi T."/>
            <person name="Weiand M."/>
            <person name="Wilkinson J."/>
            <person name="Wilson A."/>
            <person name="Yadav S."/>
            <person name="Young G."/>
            <person name="Yu Q."/>
            <person name="Zembek L."/>
            <person name="Zhong D."/>
            <person name="Zimmer A."/>
            <person name="Zwirko Z."/>
            <person name="Jaffe D.B."/>
            <person name="Alvarez P."/>
            <person name="Brockman W."/>
            <person name="Butler J."/>
            <person name="Chin C."/>
            <person name="Gnerre S."/>
            <person name="MacCallum I."/>
            <person name="Graves J.A."/>
            <person name="Ponting C.P."/>
            <person name="Breen M."/>
            <person name="Samollow P.B."/>
            <person name="Lander E.S."/>
            <person name="Lindblad-Toh K."/>
        </authorList>
    </citation>
    <scope>NUCLEOTIDE SEQUENCE [LARGE SCALE GENOMIC DNA]</scope>
</reference>
<dbReference type="InterPro" id="IPR005225">
    <property type="entry name" value="Small_GTP-bd"/>
</dbReference>
<dbReference type="PROSITE" id="PS51419">
    <property type="entry name" value="RAB"/>
    <property type="match status" value="1"/>
</dbReference>
<dbReference type="GO" id="GO:0007264">
    <property type="term" value="P:small GTPase-mediated signal transduction"/>
    <property type="evidence" value="ECO:0007669"/>
    <property type="project" value="InterPro"/>
</dbReference>
<dbReference type="GeneTree" id="ENSGT00940000163568"/>
<evidence type="ECO:0000313" key="7">
    <source>
        <dbReference type="Proteomes" id="UP000002280"/>
    </source>
</evidence>
<keyword evidence="2" id="KW-0342">GTP-binding</keyword>
<dbReference type="eggNOG" id="KOG0393">
    <property type="taxonomic scope" value="Eukaryota"/>
</dbReference>
<proteinExistence type="predicted"/>
<evidence type="ECO:0000256" key="4">
    <source>
        <dbReference type="ARBA" id="ARBA00065562"/>
    </source>
</evidence>
<dbReference type="STRING" id="13616.ENSMODP00000032833"/>
<keyword evidence="7" id="KW-1185">Reference proteome</keyword>
<dbReference type="GO" id="GO:0051489">
    <property type="term" value="P:regulation of filopodium assembly"/>
    <property type="evidence" value="ECO:0000318"/>
    <property type="project" value="GO_Central"/>
</dbReference>
<dbReference type="GO" id="GO:0005525">
    <property type="term" value="F:GTP binding"/>
    <property type="evidence" value="ECO:0000318"/>
    <property type="project" value="GO_Central"/>
</dbReference>
<dbReference type="PRINTS" id="PR00449">
    <property type="entry name" value="RASTRNSFRMNG"/>
</dbReference>
<dbReference type="FunFam" id="3.40.50.300:FF:000118">
    <property type="entry name" value="Rho-related GTP-binding protein RhoG"/>
    <property type="match status" value="1"/>
</dbReference>
<evidence type="ECO:0000256" key="1">
    <source>
        <dbReference type="ARBA" id="ARBA00022741"/>
    </source>
</evidence>
<sequence>MRTIKCVVVGDGSVGKTCLLISYTTKNFPSGYLPTVFNYAFTVMIGPESYNLGLFDTAGRNDYELLRPLNYSQTDVILVCFSVVSRSSFENVKKKWVPEITRYCPKTPFLLVGTKTDLREDASTLTALAKRKQKLIALETAEKLAREVKAVKYMQCSALTKKGLNDVFEEAIRAASKPWEQKKSFRQSGSGGKEKVGFSFPDLVWNTEIPPPGALKEEGEKML</sequence>
<dbReference type="GO" id="GO:0007015">
    <property type="term" value="P:actin filament organization"/>
    <property type="evidence" value="ECO:0000318"/>
    <property type="project" value="GO_Central"/>
</dbReference>
<evidence type="ECO:0000256" key="2">
    <source>
        <dbReference type="ARBA" id="ARBA00023134"/>
    </source>
</evidence>
<dbReference type="GO" id="GO:0005886">
    <property type="term" value="C:plasma membrane"/>
    <property type="evidence" value="ECO:0000318"/>
    <property type="project" value="GO_Central"/>
</dbReference>
<dbReference type="Ensembl" id="ENSMODT00000034412.2">
    <property type="protein sequence ID" value="ENSMODP00000032833.2"/>
    <property type="gene ID" value="ENSMODG00000024073.2"/>
</dbReference>
<dbReference type="GO" id="GO:0030010">
    <property type="term" value="P:establishment of cell polarity"/>
    <property type="evidence" value="ECO:0000318"/>
    <property type="project" value="GO_Central"/>
</dbReference>
<dbReference type="PROSITE" id="PS51421">
    <property type="entry name" value="RAS"/>
    <property type="match status" value="1"/>
</dbReference>
<dbReference type="InParanoid" id="F7CI75"/>
<dbReference type="GO" id="GO:0019901">
    <property type="term" value="F:protein kinase binding"/>
    <property type="evidence" value="ECO:0000318"/>
    <property type="project" value="GO_Central"/>
</dbReference>
<dbReference type="SMART" id="SM00175">
    <property type="entry name" value="RAB"/>
    <property type="match status" value="1"/>
</dbReference>
<evidence type="ECO:0000313" key="6">
    <source>
        <dbReference type="Ensembl" id="ENSMODP00000032833.2"/>
    </source>
</evidence>
<keyword evidence="1" id="KW-0547">Nucleotide-binding</keyword>
<evidence type="ECO:0000256" key="3">
    <source>
        <dbReference type="ARBA" id="ARBA00059483"/>
    </source>
</evidence>
<dbReference type="GO" id="GO:0006897">
    <property type="term" value="P:endocytosis"/>
    <property type="evidence" value="ECO:0000318"/>
    <property type="project" value="GO_Central"/>
</dbReference>
<dbReference type="SMART" id="SM00173">
    <property type="entry name" value="RAS"/>
    <property type="match status" value="1"/>
</dbReference>
<comment type="function">
    <text evidence="3">Plays a role in immunological synaptic F-actin density and architecture organization. Regulates actin reorganization in lymphocytes, possibly through the modulation of Rac1 activity. Required for the formation of membrane ruffles during macropinocytosis. Plays a role in cell migration and is required for the formation of cup-like structures during trans-endothelial migration of leukocytes. Binds phospholipids in an activation-dependent manner; thereby acting as an anchor for other proteins to the plasma membrane (PM). Plays a role in exocytosis of cytotoxic granules (CG) by lymphocytes/Component of the exocytosis machinery in natural killer (NK) and CD8+ T cells. Promotes the docking of cytotoxic granules (CG) to the plasma membrane through the interaction with UNC13D. Involved in the cytotoxic activity of lymphocytes/primary CD8+ T cells.</text>
</comment>
<dbReference type="Bgee" id="ENSMODG00000024073">
    <property type="expression patterns" value="Expressed in spermatocyte and 3 other cell types or tissues"/>
</dbReference>
<reference evidence="6" key="2">
    <citation type="submission" date="2025-08" db="UniProtKB">
        <authorList>
            <consortium name="Ensembl"/>
        </authorList>
    </citation>
    <scope>IDENTIFICATION</scope>
</reference>
<dbReference type="InterPro" id="IPR027417">
    <property type="entry name" value="P-loop_NTPase"/>
</dbReference>
<dbReference type="SMART" id="SM00174">
    <property type="entry name" value="RHO"/>
    <property type="match status" value="1"/>
</dbReference>
<dbReference type="SUPFAM" id="SSF52540">
    <property type="entry name" value="P-loop containing nucleoside triphosphate hydrolases"/>
    <property type="match status" value="1"/>
</dbReference>
<dbReference type="PROSITE" id="PS51420">
    <property type="entry name" value="RHO"/>
    <property type="match status" value="1"/>
</dbReference>
<accession>F7CI75</accession>
<organism evidence="6 7">
    <name type="scientific">Monodelphis domestica</name>
    <name type="common">Gray short-tailed opossum</name>
    <dbReference type="NCBI Taxonomy" id="13616"/>
    <lineage>
        <taxon>Eukaryota</taxon>
        <taxon>Metazoa</taxon>
        <taxon>Chordata</taxon>
        <taxon>Craniata</taxon>
        <taxon>Vertebrata</taxon>
        <taxon>Euteleostomi</taxon>
        <taxon>Mammalia</taxon>
        <taxon>Metatheria</taxon>
        <taxon>Didelphimorphia</taxon>
        <taxon>Didelphidae</taxon>
        <taxon>Monodelphis</taxon>
    </lineage>
</organism>
<dbReference type="HOGENOM" id="CLU_041217_21_3_1"/>
<protein>
    <recommendedName>
        <fullName evidence="5">Rho-related GTP-binding protein RhoG</fullName>
    </recommendedName>
</protein>
<dbReference type="InterPro" id="IPR001806">
    <property type="entry name" value="Small_GTPase"/>
</dbReference>
<dbReference type="OMA" id="WNTEIPP"/>
<dbReference type="NCBIfam" id="TIGR00231">
    <property type="entry name" value="small_GTP"/>
    <property type="match status" value="1"/>
</dbReference>
<dbReference type="Gene3D" id="3.40.50.300">
    <property type="entry name" value="P-loop containing nucleotide triphosphate hydrolases"/>
    <property type="match status" value="1"/>
</dbReference>
<dbReference type="PANTHER" id="PTHR24072">
    <property type="entry name" value="RHO FAMILY GTPASE"/>
    <property type="match status" value="1"/>
</dbReference>
<reference evidence="6" key="3">
    <citation type="submission" date="2025-09" db="UniProtKB">
        <authorList>
            <consortium name="Ensembl"/>
        </authorList>
    </citation>
    <scope>IDENTIFICATION</scope>
</reference>
<dbReference type="Proteomes" id="UP000002280">
    <property type="component" value="Chromosome 4"/>
</dbReference>